<dbReference type="RefSeq" id="WP_191317967.1">
    <property type="nucleotide sequence ID" value="NZ_BNCG01000002.1"/>
</dbReference>
<feature type="domain" description="Lipoyl-binding" evidence="10">
    <location>
        <begin position="86"/>
        <end position="162"/>
    </location>
</feature>
<keyword evidence="8 9" id="KW-0092">Biotin</keyword>
<dbReference type="InterPro" id="IPR001882">
    <property type="entry name" value="Biotin_BS"/>
</dbReference>
<evidence type="ECO:0000256" key="2">
    <source>
        <dbReference type="ARBA" id="ARBA00005194"/>
    </source>
</evidence>
<reference evidence="12" key="1">
    <citation type="journal article" date="2019" name="Int. J. Syst. Evol. Microbiol.">
        <title>The Global Catalogue of Microorganisms (GCM) 10K type strain sequencing project: providing services to taxonomists for standard genome sequencing and annotation.</title>
        <authorList>
            <consortium name="The Broad Institute Genomics Platform"/>
            <consortium name="The Broad Institute Genome Sequencing Center for Infectious Disease"/>
            <person name="Wu L."/>
            <person name="Ma J."/>
        </authorList>
    </citation>
    <scope>NUCLEOTIDE SEQUENCE [LARGE SCALE GENOMIC DNA]</scope>
    <source>
        <strain evidence="12">KCTC 42282</strain>
    </source>
</reference>
<dbReference type="Pfam" id="PF00364">
    <property type="entry name" value="Biotin_lipoyl"/>
    <property type="match status" value="1"/>
</dbReference>
<dbReference type="GO" id="GO:0003989">
    <property type="term" value="F:acetyl-CoA carboxylase activity"/>
    <property type="evidence" value="ECO:0007669"/>
    <property type="project" value="UniProtKB-EC"/>
</dbReference>
<accession>A0ABV7UF35</accession>
<evidence type="ECO:0000256" key="3">
    <source>
        <dbReference type="ARBA" id="ARBA00017562"/>
    </source>
</evidence>
<organism evidence="11 12">
    <name type="scientific">Camelimonas fluminis</name>
    <dbReference type="NCBI Taxonomy" id="1576911"/>
    <lineage>
        <taxon>Bacteria</taxon>
        <taxon>Pseudomonadati</taxon>
        <taxon>Pseudomonadota</taxon>
        <taxon>Alphaproteobacteria</taxon>
        <taxon>Hyphomicrobiales</taxon>
        <taxon>Chelatococcaceae</taxon>
        <taxon>Camelimonas</taxon>
    </lineage>
</organism>
<proteinExistence type="predicted"/>
<dbReference type="InterPro" id="IPR000089">
    <property type="entry name" value="Biotin_lipoyl"/>
</dbReference>
<evidence type="ECO:0000256" key="7">
    <source>
        <dbReference type="ARBA" id="ARBA00023160"/>
    </source>
</evidence>
<dbReference type="PRINTS" id="PR01071">
    <property type="entry name" value="ACOABIOTINCC"/>
</dbReference>
<evidence type="ECO:0000259" key="10">
    <source>
        <dbReference type="PROSITE" id="PS50968"/>
    </source>
</evidence>
<evidence type="ECO:0000256" key="8">
    <source>
        <dbReference type="ARBA" id="ARBA00023267"/>
    </source>
</evidence>
<keyword evidence="6 9" id="KW-0443">Lipid metabolism</keyword>
<keyword evidence="11" id="KW-0436">Ligase</keyword>
<gene>
    <name evidence="11" type="primary">accB</name>
    <name evidence="11" type="ORF">ACFONL_06910</name>
</gene>
<name>A0ABV7UF35_9HYPH</name>
<dbReference type="PROSITE" id="PS00188">
    <property type="entry name" value="BIOTIN"/>
    <property type="match status" value="1"/>
</dbReference>
<dbReference type="SUPFAM" id="SSF51230">
    <property type="entry name" value="Single hybrid motif"/>
    <property type="match status" value="1"/>
</dbReference>
<evidence type="ECO:0000256" key="4">
    <source>
        <dbReference type="ARBA" id="ARBA00022516"/>
    </source>
</evidence>
<comment type="function">
    <text evidence="1 9">This protein is a component of the acetyl coenzyme A carboxylase complex; first, biotin carboxylase catalyzes the carboxylation of the carrier protein and then the transcarboxylase transfers the carboxyl group to form malonyl-CoA.</text>
</comment>
<sequence>MSEKPHATAADIELVRELARLVSESTLTEIEVEKDDLRIRVARQAPPAAAVPTYVQATVPAPAAAAPVAAAPVAAPAPAAPRGDHPGAVTSPMVGTAYRRPSPEAKPFVDVGSKVNAGDKLLLVEAMKTFNDIVAPRAGTVTAIMFDDGQPVEYGEPLLIIE</sequence>
<dbReference type="InterPro" id="IPR001249">
    <property type="entry name" value="AcCoA_biotinCC"/>
</dbReference>
<dbReference type="Proteomes" id="UP001595704">
    <property type="component" value="Unassembled WGS sequence"/>
</dbReference>
<evidence type="ECO:0000256" key="6">
    <source>
        <dbReference type="ARBA" id="ARBA00023098"/>
    </source>
</evidence>
<evidence type="ECO:0000313" key="11">
    <source>
        <dbReference type="EMBL" id="MFC3637113.1"/>
    </source>
</evidence>
<evidence type="ECO:0000256" key="5">
    <source>
        <dbReference type="ARBA" id="ARBA00022832"/>
    </source>
</evidence>
<dbReference type="InterPro" id="IPR050709">
    <property type="entry name" value="Biotin_Carboxyl_Carrier/Decarb"/>
</dbReference>
<dbReference type="PANTHER" id="PTHR45266">
    <property type="entry name" value="OXALOACETATE DECARBOXYLASE ALPHA CHAIN"/>
    <property type="match status" value="1"/>
</dbReference>
<dbReference type="PROSITE" id="PS50968">
    <property type="entry name" value="BIOTINYL_LIPOYL"/>
    <property type="match status" value="1"/>
</dbReference>
<evidence type="ECO:0000256" key="9">
    <source>
        <dbReference type="RuleBase" id="RU364072"/>
    </source>
</evidence>
<comment type="pathway">
    <text evidence="2 9">Lipid metabolism; fatty acid biosynthesis.</text>
</comment>
<keyword evidence="12" id="KW-1185">Reference proteome</keyword>
<dbReference type="NCBIfam" id="TIGR00531">
    <property type="entry name" value="BCCP"/>
    <property type="match status" value="1"/>
</dbReference>
<dbReference type="InterPro" id="IPR011053">
    <property type="entry name" value="Single_hybrid_motif"/>
</dbReference>
<keyword evidence="7 9" id="KW-0275">Fatty acid biosynthesis</keyword>
<evidence type="ECO:0000313" key="12">
    <source>
        <dbReference type="Proteomes" id="UP001595704"/>
    </source>
</evidence>
<dbReference type="PANTHER" id="PTHR45266:SF3">
    <property type="entry name" value="OXALOACETATE DECARBOXYLASE ALPHA CHAIN"/>
    <property type="match status" value="1"/>
</dbReference>
<dbReference type="CDD" id="cd06850">
    <property type="entry name" value="biotinyl_domain"/>
    <property type="match status" value="1"/>
</dbReference>
<dbReference type="Gene3D" id="2.40.50.100">
    <property type="match status" value="1"/>
</dbReference>
<comment type="caution">
    <text evidence="11">The sequence shown here is derived from an EMBL/GenBank/DDBJ whole genome shotgun (WGS) entry which is preliminary data.</text>
</comment>
<evidence type="ECO:0000256" key="1">
    <source>
        <dbReference type="ARBA" id="ARBA00003761"/>
    </source>
</evidence>
<keyword evidence="4 9" id="KW-0444">Lipid biosynthesis</keyword>
<keyword evidence="5 9" id="KW-0276">Fatty acid metabolism</keyword>
<dbReference type="EMBL" id="JBHRYC010000026">
    <property type="protein sequence ID" value="MFC3637113.1"/>
    <property type="molecule type" value="Genomic_DNA"/>
</dbReference>
<protein>
    <recommendedName>
        <fullName evidence="3 9">Biotin carboxyl carrier protein of acetyl-CoA carboxylase</fullName>
    </recommendedName>
</protein>